<gene>
    <name evidence="1" type="ORF">ATQ15_16410</name>
</gene>
<dbReference type="Proteomes" id="UP000885418">
    <property type="component" value="Unassembled WGS sequence"/>
</dbReference>
<dbReference type="AlphaFoldDB" id="A0A402SRP0"/>
<name>A0A402SRP0_SALER</name>
<dbReference type="EMBL" id="RSTW01000013">
    <property type="protein sequence ID" value="MIT45098.1"/>
    <property type="molecule type" value="Genomic_DNA"/>
</dbReference>
<protein>
    <submittedName>
        <fullName evidence="1">Uncharacterized protein</fullName>
    </submittedName>
</protein>
<organism evidence="1">
    <name type="scientific">Salmonella enterica</name>
    <name type="common">Salmonella choleraesuis</name>
    <dbReference type="NCBI Taxonomy" id="28901"/>
    <lineage>
        <taxon>Bacteria</taxon>
        <taxon>Pseudomonadati</taxon>
        <taxon>Pseudomonadota</taxon>
        <taxon>Gammaproteobacteria</taxon>
        <taxon>Enterobacterales</taxon>
        <taxon>Enterobacteriaceae</taxon>
        <taxon>Salmonella</taxon>
    </lineage>
</organism>
<comment type="caution">
    <text evidence="1">The sequence shown here is derived from an EMBL/GenBank/DDBJ whole genome shotgun (WGS) entry which is preliminary data.</text>
</comment>
<accession>A0A402SRP0</accession>
<sequence length="78" mass="8719">MLEFPHNQQKENVMFENQAALAVALSLLTEKDKVSKSQYFEKLTALYAEIENAIASGDPVAFFKSPPLIIADDFVNDI</sequence>
<proteinExistence type="predicted"/>
<evidence type="ECO:0000313" key="1">
    <source>
        <dbReference type="EMBL" id="MIT45098.1"/>
    </source>
</evidence>
<reference evidence="1" key="1">
    <citation type="submission" date="2018-07" db="EMBL/GenBank/DDBJ databases">
        <authorList>
            <consortium name="GenomeTrakr network: Whole genome sequencing for foodborne pathogen traceback"/>
        </authorList>
    </citation>
    <scope>NUCLEOTIDE SEQUENCE [LARGE SCALE GENOMIC DNA]</scope>
    <source>
        <strain evidence="1">CFSAN034452</strain>
    </source>
</reference>